<evidence type="ECO:0000313" key="2">
    <source>
        <dbReference type="EMBL" id="KUI58273.1"/>
    </source>
</evidence>
<name>A0A194V2Z3_CYTMA</name>
<sequence length="111" mass="11898">MSSLAGGRKWTIVNKCTTMLAHFSTIILSLALVVPCFAAPASHPMLQVGEKAASSYAESGKRANFETDPMLQVGEKSASSYAESDKRANFETDPMLQVGEKAASSYAENTY</sequence>
<feature type="region of interest" description="Disordered" evidence="1">
    <location>
        <begin position="75"/>
        <end position="96"/>
    </location>
</feature>
<dbReference type="EMBL" id="KN714711">
    <property type="protein sequence ID" value="KUI58273.1"/>
    <property type="molecule type" value="Genomic_DNA"/>
</dbReference>
<protein>
    <submittedName>
        <fullName evidence="2">Uncharacterized protein</fullName>
    </submittedName>
</protein>
<dbReference type="AlphaFoldDB" id="A0A194V2Z3"/>
<keyword evidence="3" id="KW-1185">Reference proteome</keyword>
<accession>A0A194V2Z3</accession>
<gene>
    <name evidence="2" type="ORF">VP1G_05566</name>
</gene>
<evidence type="ECO:0000256" key="1">
    <source>
        <dbReference type="SAM" id="MobiDB-lite"/>
    </source>
</evidence>
<proteinExistence type="predicted"/>
<organism evidence="2 3">
    <name type="scientific">Cytospora mali</name>
    <name type="common">Apple Valsa canker fungus</name>
    <name type="synonym">Valsa mali</name>
    <dbReference type="NCBI Taxonomy" id="578113"/>
    <lineage>
        <taxon>Eukaryota</taxon>
        <taxon>Fungi</taxon>
        <taxon>Dikarya</taxon>
        <taxon>Ascomycota</taxon>
        <taxon>Pezizomycotina</taxon>
        <taxon>Sordariomycetes</taxon>
        <taxon>Sordariomycetidae</taxon>
        <taxon>Diaporthales</taxon>
        <taxon>Cytosporaceae</taxon>
        <taxon>Cytospora</taxon>
    </lineage>
</organism>
<dbReference type="Proteomes" id="UP000078576">
    <property type="component" value="Unassembled WGS sequence"/>
</dbReference>
<reference evidence="3" key="1">
    <citation type="submission" date="2014-12" db="EMBL/GenBank/DDBJ databases">
        <title>Genome Sequence of Valsa Canker Pathogens Uncovers a Specific Adaption of Colonization on Woody Bark.</title>
        <authorList>
            <person name="Yin Z."/>
            <person name="Liu H."/>
            <person name="Gao X."/>
            <person name="Li Z."/>
            <person name="Song N."/>
            <person name="Ke X."/>
            <person name="Dai Q."/>
            <person name="Wu Y."/>
            <person name="Sun Y."/>
            <person name="Xu J.-R."/>
            <person name="Kang Z.K."/>
            <person name="Wang L."/>
            <person name="Huang L."/>
        </authorList>
    </citation>
    <scope>NUCLEOTIDE SEQUENCE [LARGE SCALE GENOMIC DNA]</scope>
    <source>
        <strain evidence="3">SXYL134</strain>
    </source>
</reference>
<dbReference type="OrthoDB" id="3691055at2759"/>
<evidence type="ECO:0000313" key="3">
    <source>
        <dbReference type="Proteomes" id="UP000078576"/>
    </source>
</evidence>